<dbReference type="AlphaFoldDB" id="A0A3E3K4P1"/>
<keyword evidence="3" id="KW-0238">DNA-binding</keyword>
<keyword evidence="7" id="KW-1185">Reference proteome</keyword>
<dbReference type="OrthoDB" id="9803735at2"/>
<name>A0A3E3K4P1_9FIRM</name>
<dbReference type="InterPro" id="IPR036388">
    <property type="entry name" value="WH-like_DNA-bd_sf"/>
</dbReference>
<dbReference type="PANTHER" id="PTHR30419">
    <property type="entry name" value="HTH-TYPE TRANSCRIPTIONAL REGULATOR YBHD"/>
    <property type="match status" value="1"/>
</dbReference>
<dbReference type="Proteomes" id="UP000261080">
    <property type="component" value="Unassembled WGS sequence"/>
</dbReference>
<gene>
    <name evidence="6" type="ORF">DW016_03440</name>
</gene>
<evidence type="ECO:0000256" key="2">
    <source>
        <dbReference type="ARBA" id="ARBA00023015"/>
    </source>
</evidence>
<proteinExistence type="inferred from homology"/>
<dbReference type="EMBL" id="QVLX01000002">
    <property type="protein sequence ID" value="RGE89027.1"/>
    <property type="molecule type" value="Genomic_DNA"/>
</dbReference>
<dbReference type="InterPro" id="IPR005119">
    <property type="entry name" value="LysR_subst-bd"/>
</dbReference>
<dbReference type="InterPro" id="IPR036390">
    <property type="entry name" value="WH_DNA-bd_sf"/>
</dbReference>
<dbReference type="InterPro" id="IPR050950">
    <property type="entry name" value="HTH-type_LysR_regulators"/>
</dbReference>
<dbReference type="PRINTS" id="PR00039">
    <property type="entry name" value="HTHLYSR"/>
</dbReference>
<comment type="caution">
    <text evidence="6">The sequence shown here is derived from an EMBL/GenBank/DDBJ whole genome shotgun (WGS) entry which is preliminary data.</text>
</comment>
<dbReference type="GO" id="GO:0003677">
    <property type="term" value="F:DNA binding"/>
    <property type="evidence" value="ECO:0007669"/>
    <property type="project" value="UniProtKB-KW"/>
</dbReference>
<dbReference type="SUPFAM" id="SSF46785">
    <property type="entry name" value="Winged helix' DNA-binding domain"/>
    <property type="match status" value="1"/>
</dbReference>
<evidence type="ECO:0000313" key="7">
    <source>
        <dbReference type="Proteomes" id="UP000261080"/>
    </source>
</evidence>
<comment type="similarity">
    <text evidence="1">Belongs to the LysR transcriptional regulatory family.</text>
</comment>
<dbReference type="Gene3D" id="3.40.190.290">
    <property type="match status" value="1"/>
</dbReference>
<accession>A0A3E3K4P1</accession>
<dbReference type="GO" id="GO:0003700">
    <property type="term" value="F:DNA-binding transcription factor activity"/>
    <property type="evidence" value="ECO:0007669"/>
    <property type="project" value="InterPro"/>
</dbReference>
<reference evidence="6 7" key="1">
    <citation type="submission" date="2018-08" db="EMBL/GenBank/DDBJ databases">
        <title>A genome reference for cultivated species of the human gut microbiota.</title>
        <authorList>
            <person name="Zou Y."/>
            <person name="Xue W."/>
            <person name="Luo G."/>
        </authorList>
    </citation>
    <scope>NUCLEOTIDE SEQUENCE [LARGE SCALE GENOMIC DNA]</scope>
    <source>
        <strain evidence="6 7">AF37-2AT</strain>
    </source>
</reference>
<keyword evidence="4" id="KW-0804">Transcription</keyword>
<dbReference type="SUPFAM" id="SSF53850">
    <property type="entry name" value="Periplasmic binding protein-like II"/>
    <property type="match status" value="1"/>
</dbReference>
<dbReference type="CDD" id="cd05466">
    <property type="entry name" value="PBP2_LTTR_substrate"/>
    <property type="match status" value="1"/>
</dbReference>
<feature type="domain" description="HTH lysR-type" evidence="5">
    <location>
        <begin position="1"/>
        <end position="57"/>
    </location>
</feature>
<dbReference type="GO" id="GO:0005829">
    <property type="term" value="C:cytosol"/>
    <property type="evidence" value="ECO:0007669"/>
    <property type="project" value="TreeGrafter"/>
</dbReference>
<dbReference type="InterPro" id="IPR000847">
    <property type="entry name" value="LysR_HTH_N"/>
</dbReference>
<evidence type="ECO:0000256" key="4">
    <source>
        <dbReference type="ARBA" id="ARBA00023163"/>
    </source>
</evidence>
<dbReference type="Pfam" id="PF00126">
    <property type="entry name" value="HTH_1"/>
    <property type="match status" value="1"/>
</dbReference>
<dbReference type="PROSITE" id="PS50931">
    <property type="entry name" value="HTH_LYSR"/>
    <property type="match status" value="1"/>
</dbReference>
<evidence type="ECO:0000256" key="1">
    <source>
        <dbReference type="ARBA" id="ARBA00009437"/>
    </source>
</evidence>
<dbReference type="Gene3D" id="1.10.10.10">
    <property type="entry name" value="Winged helix-like DNA-binding domain superfamily/Winged helix DNA-binding domain"/>
    <property type="match status" value="1"/>
</dbReference>
<sequence length="320" mass="36951">MFANMDYVYEVYKEGSFSKAAANLYISQPALSATVKKIEKKIGMPLFDRSTVPVQLTECGKKYMKTAEKIMDLEEDFQCYVGNLNELRTGRLTIGGTYLFISFVLPPIVKKFKERFPKIKLNLVEANTSQIEKKLFSGEIDLMLDNYPMDEEIYDKRFFMKEALLLAVPASFESNKAAGAWGMTSEDIRQNVHLNPEVYGVALKLFENDPFLMLRSHNDTRERVDAICRRAGFTPKVAFKMDQILSVLSYTEREMGISIVSDTVVKGFPYNRNMIYYKIDDPAAQRNVYFYYRKNKYFTKSMAEFMKVAVEEKAIINKNI</sequence>
<dbReference type="PANTHER" id="PTHR30419:SF8">
    <property type="entry name" value="NITROGEN ASSIMILATION TRANSCRIPTIONAL ACTIVATOR-RELATED"/>
    <property type="match status" value="1"/>
</dbReference>
<dbReference type="FunFam" id="1.10.10.10:FF:000001">
    <property type="entry name" value="LysR family transcriptional regulator"/>
    <property type="match status" value="1"/>
</dbReference>
<protein>
    <submittedName>
        <fullName evidence="6">LysR family transcriptional regulator</fullName>
    </submittedName>
</protein>
<organism evidence="6 7">
    <name type="scientific">Sellimonas intestinalis</name>
    <dbReference type="NCBI Taxonomy" id="1653434"/>
    <lineage>
        <taxon>Bacteria</taxon>
        <taxon>Bacillati</taxon>
        <taxon>Bacillota</taxon>
        <taxon>Clostridia</taxon>
        <taxon>Lachnospirales</taxon>
        <taxon>Lachnospiraceae</taxon>
        <taxon>Sellimonas</taxon>
    </lineage>
</organism>
<evidence type="ECO:0000313" key="6">
    <source>
        <dbReference type="EMBL" id="RGE89027.1"/>
    </source>
</evidence>
<dbReference type="Pfam" id="PF03466">
    <property type="entry name" value="LysR_substrate"/>
    <property type="match status" value="1"/>
</dbReference>
<keyword evidence="2" id="KW-0805">Transcription regulation</keyword>
<evidence type="ECO:0000256" key="3">
    <source>
        <dbReference type="ARBA" id="ARBA00023125"/>
    </source>
</evidence>
<evidence type="ECO:0000259" key="5">
    <source>
        <dbReference type="PROSITE" id="PS50931"/>
    </source>
</evidence>